<protein>
    <submittedName>
        <fullName evidence="1">Uncharacterized protein LOC111403679 isoform X2</fullName>
    </submittedName>
</protein>
<dbReference type="Proteomes" id="UP000594638">
    <property type="component" value="Unassembled WGS sequence"/>
</dbReference>
<gene>
    <name evidence="1" type="ORF">OLEA9_A077733</name>
</gene>
<evidence type="ECO:0000313" key="2">
    <source>
        <dbReference type="Proteomes" id="UP000594638"/>
    </source>
</evidence>
<dbReference type="EMBL" id="CACTIH010003857">
    <property type="protein sequence ID" value="CAA2986381.1"/>
    <property type="molecule type" value="Genomic_DNA"/>
</dbReference>
<dbReference type="AlphaFoldDB" id="A0A8S0S3W2"/>
<accession>A0A8S0S3W2</accession>
<dbReference type="OrthoDB" id="1744958at2759"/>
<proteinExistence type="predicted"/>
<sequence length="153" mass="18461">MYNLRLRNMYIILNFLPRHEFILMTRLFDIFFLYLTTTHLRPYRRYYKKRSYDTVDYECIDKTNFWIVEEVPPRVFEYEDLDNAIYEENAISNVNDHEFDDNVQDDNENKDEVNTQGMGELDTMDVIHCFGGSCDRGNDQGLRLIDENDKDEI</sequence>
<comment type="caution">
    <text evidence="1">The sequence shown here is derived from an EMBL/GenBank/DDBJ whole genome shotgun (WGS) entry which is preliminary data.</text>
</comment>
<dbReference type="Gramene" id="OE9A077733T1">
    <property type="protein sequence ID" value="OE9A077733C1"/>
    <property type="gene ID" value="OE9A077733"/>
</dbReference>
<organism evidence="1 2">
    <name type="scientific">Olea europaea subsp. europaea</name>
    <dbReference type="NCBI Taxonomy" id="158383"/>
    <lineage>
        <taxon>Eukaryota</taxon>
        <taxon>Viridiplantae</taxon>
        <taxon>Streptophyta</taxon>
        <taxon>Embryophyta</taxon>
        <taxon>Tracheophyta</taxon>
        <taxon>Spermatophyta</taxon>
        <taxon>Magnoliopsida</taxon>
        <taxon>eudicotyledons</taxon>
        <taxon>Gunneridae</taxon>
        <taxon>Pentapetalae</taxon>
        <taxon>asterids</taxon>
        <taxon>lamiids</taxon>
        <taxon>Lamiales</taxon>
        <taxon>Oleaceae</taxon>
        <taxon>Oleeae</taxon>
        <taxon>Olea</taxon>
    </lineage>
</organism>
<keyword evidence="2" id="KW-1185">Reference proteome</keyword>
<reference evidence="1 2" key="1">
    <citation type="submission" date="2019-12" db="EMBL/GenBank/DDBJ databases">
        <authorList>
            <person name="Alioto T."/>
            <person name="Alioto T."/>
            <person name="Gomez Garrido J."/>
        </authorList>
    </citation>
    <scope>NUCLEOTIDE SEQUENCE [LARGE SCALE GENOMIC DNA]</scope>
</reference>
<name>A0A8S0S3W2_OLEEU</name>
<evidence type="ECO:0000313" key="1">
    <source>
        <dbReference type="EMBL" id="CAA2986381.1"/>
    </source>
</evidence>